<accession>A0A392SKY9</accession>
<dbReference type="Proteomes" id="UP000265520">
    <property type="component" value="Unassembled WGS sequence"/>
</dbReference>
<dbReference type="AlphaFoldDB" id="A0A392SKY9"/>
<comment type="caution">
    <text evidence="1">The sequence shown here is derived from an EMBL/GenBank/DDBJ whole genome shotgun (WGS) entry which is preliminary data.</text>
</comment>
<feature type="non-terminal residue" evidence="1">
    <location>
        <position position="1"/>
    </location>
</feature>
<evidence type="ECO:0000313" key="1">
    <source>
        <dbReference type="EMBL" id="MCI48526.1"/>
    </source>
</evidence>
<reference evidence="1 2" key="1">
    <citation type="journal article" date="2018" name="Front. Plant Sci.">
        <title>Red Clover (Trifolium pratense) and Zigzag Clover (T. medium) - A Picture of Genomic Similarities and Differences.</title>
        <authorList>
            <person name="Dluhosova J."/>
            <person name="Istvanek J."/>
            <person name="Nedelnik J."/>
            <person name="Repkova J."/>
        </authorList>
    </citation>
    <scope>NUCLEOTIDE SEQUENCE [LARGE SCALE GENOMIC DNA]</scope>
    <source>
        <strain evidence="2">cv. 10/8</strain>
        <tissue evidence="1">Leaf</tissue>
    </source>
</reference>
<protein>
    <submittedName>
        <fullName evidence="1">Uncharacterized protein</fullName>
    </submittedName>
</protein>
<proteinExistence type="predicted"/>
<keyword evidence="2" id="KW-1185">Reference proteome</keyword>
<sequence>KGELGGVESLIAAGGVGDDVSVAAEGKEGKGESLKDFGGGE</sequence>
<dbReference type="EMBL" id="LXQA010387697">
    <property type="protein sequence ID" value="MCI48526.1"/>
    <property type="molecule type" value="Genomic_DNA"/>
</dbReference>
<name>A0A392SKY9_9FABA</name>
<organism evidence="1 2">
    <name type="scientific">Trifolium medium</name>
    <dbReference type="NCBI Taxonomy" id="97028"/>
    <lineage>
        <taxon>Eukaryota</taxon>
        <taxon>Viridiplantae</taxon>
        <taxon>Streptophyta</taxon>
        <taxon>Embryophyta</taxon>
        <taxon>Tracheophyta</taxon>
        <taxon>Spermatophyta</taxon>
        <taxon>Magnoliopsida</taxon>
        <taxon>eudicotyledons</taxon>
        <taxon>Gunneridae</taxon>
        <taxon>Pentapetalae</taxon>
        <taxon>rosids</taxon>
        <taxon>fabids</taxon>
        <taxon>Fabales</taxon>
        <taxon>Fabaceae</taxon>
        <taxon>Papilionoideae</taxon>
        <taxon>50 kb inversion clade</taxon>
        <taxon>NPAAA clade</taxon>
        <taxon>Hologalegina</taxon>
        <taxon>IRL clade</taxon>
        <taxon>Trifolieae</taxon>
        <taxon>Trifolium</taxon>
    </lineage>
</organism>
<evidence type="ECO:0000313" key="2">
    <source>
        <dbReference type="Proteomes" id="UP000265520"/>
    </source>
</evidence>